<feature type="domain" description="DNA-directed RNA polymerase N-terminal" evidence="10">
    <location>
        <begin position="310"/>
        <end position="638"/>
    </location>
</feature>
<dbReference type="Gene3D" id="1.10.150.20">
    <property type="entry name" value="5' to 3' exonuclease, C-terminal subdomain"/>
    <property type="match status" value="1"/>
</dbReference>
<evidence type="ECO:0000256" key="2">
    <source>
        <dbReference type="ARBA" id="ARBA00012418"/>
    </source>
</evidence>
<reference evidence="11 12" key="1">
    <citation type="submission" date="2016-07" db="EMBL/GenBank/DDBJ databases">
        <title>Pervasive Adenine N6-methylation of Active Genes in Fungi.</title>
        <authorList>
            <consortium name="DOE Joint Genome Institute"/>
            <person name="Mondo S.J."/>
            <person name="Dannebaum R.O."/>
            <person name="Kuo R.C."/>
            <person name="Labutti K."/>
            <person name="Haridas S."/>
            <person name="Kuo A."/>
            <person name="Salamov A."/>
            <person name="Ahrendt S.R."/>
            <person name="Lipzen A."/>
            <person name="Sullivan W."/>
            <person name="Andreopoulos W.B."/>
            <person name="Clum A."/>
            <person name="Lindquist E."/>
            <person name="Daum C."/>
            <person name="Ramamoorthy G.K."/>
            <person name="Gryganskyi A."/>
            <person name="Culley D."/>
            <person name="Magnuson J.K."/>
            <person name="James T.Y."/>
            <person name="O'Malley M.A."/>
            <person name="Stajich J.E."/>
            <person name="Spatafora J.W."/>
            <person name="Visel A."/>
            <person name="Grigoriev I.V."/>
        </authorList>
    </citation>
    <scope>NUCLEOTIDE SEQUENCE [LARGE SCALE GENOMIC DNA]</scope>
    <source>
        <strain evidence="11 12">JEL800</strain>
    </source>
</reference>
<protein>
    <recommendedName>
        <fullName evidence="2">DNA-directed RNA polymerase</fullName>
        <ecNumber evidence="2">2.7.7.6</ecNumber>
    </recommendedName>
</protein>
<accession>A0A1Y2CZC9</accession>
<dbReference type="SMART" id="SM01311">
    <property type="entry name" value="RPOL_N"/>
    <property type="match status" value="1"/>
</dbReference>
<dbReference type="Proteomes" id="UP000193642">
    <property type="component" value="Unassembled WGS sequence"/>
</dbReference>
<dbReference type="STRING" id="329046.A0A1Y2CZC9"/>
<dbReference type="GO" id="GO:0001018">
    <property type="term" value="F:mitochondrial promoter sequence-specific DNA binding"/>
    <property type="evidence" value="ECO:0007669"/>
    <property type="project" value="TreeGrafter"/>
</dbReference>
<dbReference type="GO" id="GO:0003899">
    <property type="term" value="F:DNA-directed RNA polymerase activity"/>
    <property type="evidence" value="ECO:0007669"/>
    <property type="project" value="UniProtKB-EC"/>
</dbReference>
<keyword evidence="7" id="KW-0804">Transcription</keyword>
<keyword evidence="12" id="KW-1185">Reference proteome</keyword>
<evidence type="ECO:0000256" key="5">
    <source>
        <dbReference type="ARBA" id="ARBA00022695"/>
    </source>
</evidence>
<dbReference type="SUPFAM" id="SSF56672">
    <property type="entry name" value="DNA/RNA polymerases"/>
    <property type="match status" value="1"/>
</dbReference>
<evidence type="ECO:0000313" key="11">
    <source>
        <dbReference type="EMBL" id="ORY52388.1"/>
    </source>
</evidence>
<dbReference type="Pfam" id="PF00940">
    <property type="entry name" value="RNA_pol"/>
    <property type="match status" value="2"/>
</dbReference>
<dbReference type="PANTHER" id="PTHR10102">
    <property type="entry name" value="DNA-DIRECTED RNA POLYMERASE, MITOCHONDRIAL"/>
    <property type="match status" value="1"/>
</dbReference>
<evidence type="ECO:0000313" key="12">
    <source>
        <dbReference type="Proteomes" id="UP000193642"/>
    </source>
</evidence>
<dbReference type="GO" id="GO:0034245">
    <property type="term" value="C:mitochondrial DNA-directed RNA polymerase complex"/>
    <property type="evidence" value="ECO:0007669"/>
    <property type="project" value="TreeGrafter"/>
</dbReference>
<evidence type="ECO:0000256" key="9">
    <source>
        <dbReference type="SAM" id="MobiDB-lite"/>
    </source>
</evidence>
<dbReference type="EC" id="2.7.7.6" evidence="2"/>
<dbReference type="EMBL" id="MCGO01000003">
    <property type="protein sequence ID" value="ORY52388.1"/>
    <property type="molecule type" value="Genomic_DNA"/>
</dbReference>
<dbReference type="GO" id="GO:0006390">
    <property type="term" value="P:mitochondrial transcription"/>
    <property type="evidence" value="ECO:0007669"/>
    <property type="project" value="TreeGrafter"/>
</dbReference>
<evidence type="ECO:0000256" key="1">
    <source>
        <dbReference type="ARBA" id="ARBA00009493"/>
    </source>
</evidence>
<feature type="compositionally biased region" description="Low complexity" evidence="9">
    <location>
        <begin position="37"/>
        <end position="55"/>
    </location>
</feature>
<keyword evidence="4" id="KW-0808">Transferase</keyword>
<evidence type="ECO:0000256" key="7">
    <source>
        <dbReference type="ARBA" id="ARBA00023163"/>
    </source>
</evidence>
<comment type="caution">
    <text evidence="11">The sequence shown here is derived from an EMBL/GenBank/DDBJ whole genome shotgun (WGS) entry which is preliminary data.</text>
</comment>
<keyword evidence="6" id="KW-0809">Transit peptide</keyword>
<dbReference type="InterPro" id="IPR002092">
    <property type="entry name" value="DNA-dir_Rpol_phage-type"/>
</dbReference>
<evidence type="ECO:0000259" key="10">
    <source>
        <dbReference type="SMART" id="SM01311"/>
    </source>
</evidence>
<dbReference type="Pfam" id="PF14700">
    <property type="entry name" value="RPOL_N"/>
    <property type="match status" value="1"/>
</dbReference>
<evidence type="ECO:0000256" key="4">
    <source>
        <dbReference type="ARBA" id="ARBA00022679"/>
    </source>
</evidence>
<comment type="similarity">
    <text evidence="1">Belongs to the phage and mitochondrial RNA polymerase family.</text>
</comment>
<dbReference type="Gene3D" id="1.10.287.280">
    <property type="match status" value="1"/>
</dbReference>
<evidence type="ECO:0000256" key="3">
    <source>
        <dbReference type="ARBA" id="ARBA00022478"/>
    </source>
</evidence>
<evidence type="ECO:0000256" key="8">
    <source>
        <dbReference type="ARBA" id="ARBA00048552"/>
    </source>
</evidence>
<dbReference type="InterPro" id="IPR037159">
    <property type="entry name" value="RNA_POL_N_sf"/>
</dbReference>
<organism evidence="11 12">
    <name type="scientific">Rhizoclosmatium globosum</name>
    <dbReference type="NCBI Taxonomy" id="329046"/>
    <lineage>
        <taxon>Eukaryota</taxon>
        <taxon>Fungi</taxon>
        <taxon>Fungi incertae sedis</taxon>
        <taxon>Chytridiomycota</taxon>
        <taxon>Chytridiomycota incertae sedis</taxon>
        <taxon>Chytridiomycetes</taxon>
        <taxon>Chytridiales</taxon>
        <taxon>Chytriomycetaceae</taxon>
        <taxon>Rhizoclosmatium</taxon>
    </lineage>
</organism>
<dbReference type="PANTHER" id="PTHR10102:SF0">
    <property type="entry name" value="DNA-DIRECTED RNA POLYMERASE, MITOCHONDRIAL"/>
    <property type="match status" value="1"/>
</dbReference>
<sequence>MHRNLFFRPEATAAIVANALSELDALSPSLSPFGFGPGPTTSASASAPTAATTEAPSKRRSDGDLAAALFPRSSGRVVAQVPQQPIAVAQPQILASTNQNSSIHKFAVAPADAAFVLSERFALIAACLNSGDTKRAETLFHRTVRIFRASFLNNANSETADLGGGFVLQRGMVNAFVDGKSPQTDPDVSTYASLIHHLLISQNDVSATTRFILDMKADGLEPTALFGDHRFADMEDCAALSAVIHMILKSAKDGLSDLHEKLLTHPLYLRQKSKILDLVETDSLGVKILRKTLASLSLNTKDDSLAEKLKLQSLLEEKALSAAAEEFAASHENLPDSLKSVAHLPSKYMANWNKLLVPAIKKELEKIEADTKDADQHLYLPFLKLLSPEQLAKITITEFCRLTHQDGSGQGVGESSLTVDGGATHAVATASVLSRIGAAIETEYNLQQLSKKKNQKMLQTQIGIHNLHMNGRLFNKTMRTVVAKLAQQETAKNEKDNWIPEWPSTVQVRAGSVLAVLFIQLAKSELLTQTPKTLKRISMWKRPLSTWIHIRWYKKHGIIKMHPFILERLANDPVHVQPRLLPMVVPPRPWLTRNSGGYLHYRSDVLRTRSNEHMAYIEAADKQQHLSGVYESLDVLGKTAWKVNEKVYNRQEEKEAAKKRAKKPDNWDEMDGKARKAWVTALQKEEAIRRNNFSQRCDFLGQTIYFPHNVDFRGRAYPIPAHLNHMEAVGRTRLEMAQIQVANLMGNNKISFDERAKYAEDHIDDIMDSADKPLEGKRWWLTAEDPWQMLATCFELTEALRSPNPLEYALELPFTRMEPVTVNLVPSDKPGDIYSAVANIVSATVDKQAAEGHEIALLMKGKITRKLVKQTVMTNTYGVTFVGARAQVKSRIREQPELYPFTDDQINQCSLHITHLIFDSLGELFTGARALQNWLNSTASMIAKSIPATSIPKVQLDDAAFLNKIGCLPSPFTVARAEVKDTMARERAVDEKAAKNMDSASLSMDEFNKQLLDAVLEEESAEPELVAENAGFEEDEGVAQAIAAVDSAAVQAESEKKIEKMASVIWTTPLGLPIVQPYRAIKTRTINTLLQTVTIRDNTVEQAVNPMKQSTAFPPNFIHSLDATHMMLSAIACNQAGIDFAAVHDSYWTHACDIDTMSVILRDTFVKLHSKDIMINLRKELQERNGNHKFPVTCRFQTLNT</sequence>
<evidence type="ECO:0000256" key="6">
    <source>
        <dbReference type="ARBA" id="ARBA00022946"/>
    </source>
</evidence>
<dbReference type="AlphaFoldDB" id="A0A1Y2CZC9"/>
<keyword evidence="3" id="KW-0240">DNA-directed RNA polymerase</keyword>
<gene>
    <name evidence="11" type="ORF">BCR33DRAFT_779702</name>
</gene>
<dbReference type="OrthoDB" id="276422at2759"/>
<comment type="catalytic activity">
    <reaction evidence="8">
        <text>RNA(n) + a ribonucleoside 5'-triphosphate = RNA(n+1) + diphosphate</text>
        <dbReference type="Rhea" id="RHEA:21248"/>
        <dbReference type="Rhea" id="RHEA-COMP:14527"/>
        <dbReference type="Rhea" id="RHEA-COMP:17342"/>
        <dbReference type="ChEBI" id="CHEBI:33019"/>
        <dbReference type="ChEBI" id="CHEBI:61557"/>
        <dbReference type="ChEBI" id="CHEBI:140395"/>
        <dbReference type="EC" id="2.7.7.6"/>
    </reaction>
</comment>
<dbReference type="InterPro" id="IPR029262">
    <property type="entry name" value="RPOL_N"/>
</dbReference>
<dbReference type="Gene3D" id="1.10.1320.10">
    <property type="entry name" value="DNA-directed RNA polymerase, N-terminal domain"/>
    <property type="match status" value="1"/>
</dbReference>
<dbReference type="FunFam" id="1.10.287.280:FF:000001">
    <property type="entry name" value="DNA-directed RNA polymerase"/>
    <property type="match status" value="1"/>
</dbReference>
<keyword evidence="5" id="KW-0548">Nucleotidyltransferase</keyword>
<dbReference type="PROSITE" id="PS00489">
    <property type="entry name" value="RNA_POL_PHAGE_2"/>
    <property type="match status" value="1"/>
</dbReference>
<dbReference type="InterPro" id="IPR043502">
    <property type="entry name" value="DNA/RNA_pol_sf"/>
</dbReference>
<name>A0A1Y2CZC9_9FUNG</name>
<feature type="region of interest" description="Disordered" evidence="9">
    <location>
        <begin position="37"/>
        <end position="62"/>
    </location>
</feature>
<proteinExistence type="inferred from homology"/>
<dbReference type="InterPro" id="IPR046950">
    <property type="entry name" value="DNA-dir_Rpol_C_phage-type"/>
</dbReference>